<accession>A0AAD5C8C1</accession>
<feature type="non-terminal residue" evidence="1">
    <location>
        <position position="1"/>
    </location>
</feature>
<dbReference type="Proteomes" id="UP001206925">
    <property type="component" value="Unassembled WGS sequence"/>
</dbReference>
<reference evidence="1" key="1">
    <citation type="submission" date="2022-06" db="EMBL/GenBank/DDBJ databases">
        <title>Uncovering the hologenomic basis of an extraordinary plant invasion.</title>
        <authorList>
            <person name="Bieker V.C."/>
            <person name="Martin M.D."/>
            <person name="Gilbert T."/>
            <person name="Hodgins K."/>
            <person name="Battlay P."/>
            <person name="Petersen B."/>
            <person name="Wilson J."/>
        </authorList>
    </citation>
    <scope>NUCLEOTIDE SEQUENCE</scope>
    <source>
        <strain evidence="1">AA19_3_7</strain>
        <tissue evidence="1">Leaf</tissue>
    </source>
</reference>
<organism evidence="1 2">
    <name type="scientific">Ambrosia artemisiifolia</name>
    <name type="common">Common ragweed</name>
    <dbReference type="NCBI Taxonomy" id="4212"/>
    <lineage>
        <taxon>Eukaryota</taxon>
        <taxon>Viridiplantae</taxon>
        <taxon>Streptophyta</taxon>
        <taxon>Embryophyta</taxon>
        <taxon>Tracheophyta</taxon>
        <taxon>Spermatophyta</taxon>
        <taxon>Magnoliopsida</taxon>
        <taxon>eudicotyledons</taxon>
        <taxon>Gunneridae</taxon>
        <taxon>Pentapetalae</taxon>
        <taxon>asterids</taxon>
        <taxon>campanulids</taxon>
        <taxon>Asterales</taxon>
        <taxon>Asteraceae</taxon>
        <taxon>Asteroideae</taxon>
        <taxon>Heliantheae alliance</taxon>
        <taxon>Heliantheae</taxon>
        <taxon>Ambrosia</taxon>
    </lineage>
</organism>
<name>A0AAD5C8C1_AMBAR</name>
<dbReference type="EMBL" id="JAMZMK010009236">
    <property type="protein sequence ID" value="KAI7736580.1"/>
    <property type="molecule type" value="Genomic_DNA"/>
</dbReference>
<proteinExistence type="predicted"/>
<protein>
    <submittedName>
        <fullName evidence="1">Uncharacterized protein</fullName>
    </submittedName>
</protein>
<comment type="caution">
    <text evidence="1">The sequence shown here is derived from an EMBL/GenBank/DDBJ whole genome shotgun (WGS) entry which is preliminary data.</text>
</comment>
<keyword evidence="2" id="KW-1185">Reference proteome</keyword>
<evidence type="ECO:0000313" key="2">
    <source>
        <dbReference type="Proteomes" id="UP001206925"/>
    </source>
</evidence>
<gene>
    <name evidence="1" type="ORF">M8C21_028059</name>
</gene>
<dbReference type="AlphaFoldDB" id="A0AAD5C8C1"/>
<evidence type="ECO:0000313" key="1">
    <source>
        <dbReference type="EMBL" id="KAI7736580.1"/>
    </source>
</evidence>
<sequence>TKLSSSSASQHTCSSLNQTNKTSVFLSRSSLNHTSPRTLTIAAAGTLTIAAAIINRTLNLPWSTETFISVGIPDMVFRWWALSLKVCSMFDCVKRGRNRRFVSNRGGEIDYDSLALGRLDEVRDILGIVVFNTVYPIQLATQ</sequence>